<dbReference type="NCBIfam" id="TIGR00290">
    <property type="entry name" value="MJ0570_dom"/>
    <property type="match status" value="1"/>
</dbReference>
<dbReference type="PANTHER" id="PTHR12196:SF2">
    <property type="entry name" value="DIPHTHINE--AMMONIA LIGASE"/>
    <property type="match status" value="1"/>
</dbReference>
<dbReference type="Pfam" id="PF01902">
    <property type="entry name" value="Diphthami_syn_2"/>
    <property type="match status" value="1"/>
</dbReference>
<dbReference type="GO" id="GO:0017183">
    <property type="term" value="P:protein histidyl modification to diphthamide"/>
    <property type="evidence" value="ECO:0007669"/>
    <property type="project" value="TreeGrafter"/>
</dbReference>
<dbReference type="SUPFAM" id="SSF52402">
    <property type="entry name" value="Adenine nucleotide alpha hydrolases-like"/>
    <property type="match status" value="1"/>
</dbReference>
<organism evidence="7 8">
    <name type="scientific">Aphanomyces astaci</name>
    <name type="common">Crayfish plague agent</name>
    <dbReference type="NCBI Taxonomy" id="112090"/>
    <lineage>
        <taxon>Eukaryota</taxon>
        <taxon>Sar</taxon>
        <taxon>Stramenopiles</taxon>
        <taxon>Oomycota</taxon>
        <taxon>Saprolegniomycetes</taxon>
        <taxon>Saprolegniales</taxon>
        <taxon>Verrucalvaceae</taxon>
        <taxon>Aphanomyces</taxon>
    </lineage>
</organism>
<evidence type="ECO:0000256" key="4">
    <source>
        <dbReference type="ARBA" id="ARBA00031552"/>
    </source>
</evidence>
<comment type="catalytic activity">
    <reaction evidence="5">
        <text>diphthine-[translation elongation factor 2] + NH4(+) + ATP = diphthamide-[translation elongation factor 2] + AMP + diphosphate + H(+)</text>
        <dbReference type="Rhea" id="RHEA:19753"/>
        <dbReference type="Rhea" id="RHEA-COMP:10172"/>
        <dbReference type="Rhea" id="RHEA-COMP:10174"/>
        <dbReference type="ChEBI" id="CHEBI:15378"/>
        <dbReference type="ChEBI" id="CHEBI:16692"/>
        <dbReference type="ChEBI" id="CHEBI:28938"/>
        <dbReference type="ChEBI" id="CHEBI:30616"/>
        <dbReference type="ChEBI" id="CHEBI:33019"/>
        <dbReference type="ChEBI" id="CHEBI:82696"/>
        <dbReference type="ChEBI" id="CHEBI:456215"/>
        <dbReference type="EC" id="6.3.1.14"/>
    </reaction>
</comment>
<dbReference type="EC" id="6.3.1.14" evidence="1"/>
<dbReference type="Gene3D" id="3.40.50.620">
    <property type="entry name" value="HUPs"/>
    <property type="match status" value="1"/>
</dbReference>
<dbReference type="CDD" id="cd01994">
    <property type="entry name" value="AANH_PF0828-like"/>
    <property type="match status" value="1"/>
</dbReference>
<evidence type="ECO:0000256" key="1">
    <source>
        <dbReference type="ARBA" id="ARBA00012089"/>
    </source>
</evidence>
<evidence type="ECO:0000259" key="6">
    <source>
        <dbReference type="Pfam" id="PF01902"/>
    </source>
</evidence>
<protein>
    <recommendedName>
        <fullName evidence="2">Diphthine--ammonia ligase</fullName>
        <ecNumber evidence="1">6.3.1.14</ecNumber>
    </recommendedName>
    <alternativeName>
        <fullName evidence="3">Diphthamide synthase</fullName>
    </alternativeName>
    <alternativeName>
        <fullName evidence="4">Diphthamide synthetase</fullName>
    </alternativeName>
</protein>
<feature type="domain" description="Diphthamide synthase" evidence="6">
    <location>
        <begin position="1"/>
        <end position="216"/>
    </location>
</feature>
<proteinExistence type="predicted"/>
<dbReference type="InterPro" id="IPR002761">
    <property type="entry name" value="Diphthami_syn_dom"/>
</dbReference>
<dbReference type="Gene3D" id="3.90.1490.10">
    <property type="entry name" value="putative n-type atp pyrophosphatase, domain 2"/>
    <property type="match status" value="1"/>
</dbReference>
<dbReference type="VEuPathDB" id="FungiDB:H257_07010"/>
<accession>A0A397BVM5</accession>
<reference evidence="7 8" key="1">
    <citation type="submission" date="2018-08" db="EMBL/GenBank/DDBJ databases">
        <title>Aphanomyces genome sequencing and annotation.</title>
        <authorList>
            <person name="Minardi D."/>
            <person name="Oidtmann B."/>
            <person name="Van Der Giezen M."/>
            <person name="Studholme D.J."/>
        </authorList>
    </citation>
    <scope>NUCLEOTIDE SEQUENCE [LARGE SCALE GENOMIC DNA]</scope>
    <source>
        <strain evidence="7 8">Kv</strain>
    </source>
</reference>
<evidence type="ECO:0000313" key="7">
    <source>
        <dbReference type="EMBL" id="RHY23132.1"/>
    </source>
</evidence>
<name>A0A397BVM5_APHAT</name>
<evidence type="ECO:0000256" key="2">
    <source>
        <dbReference type="ARBA" id="ARBA00018426"/>
    </source>
</evidence>
<dbReference type="InterPro" id="IPR030662">
    <property type="entry name" value="DPH6/MJ0570"/>
</dbReference>
<evidence type="ECO:0000256" key="5">
    <source>
        <dbReference type="ARBA" id="ARBA00048108"/>
    </source>
</evidence>
<dbReference type="GO" id="GO:0017178">
    <property type="term" value="F:diphthine-ammonia ligase activity"/>
    <property type="evidence" value="ECO:0007669"/>
    <property type="project" value="UniProtKB-EC"/>
</dbReference>
<dbReference type="AlphaFoldDB" id="A0A397BVM5"/>
<dbReference type="PANTHER" id="PTHR12196">
    <property type="entry name" value="DOMAIN OF UNKNOWN FUNCTION 71 DUF71 -CONTAINING PROTEIN"/>
    <property type="match status" value="1"/>
</dbReference>
<evidence type="ECO:0000256" key="3">
    <source>
        <dbReference type="ARBA" id="ARBA00029814"/>
    </source>
</evidence>
<evidence type="ECO:0000313" key="8">
    <source>
        <dbReference type="Proteomes" id="UP000265427"/>
    </source>
</evidence>
<dbReference type="InterPro" id="IPR014729">
    <property type="entry name" value="Rossmann-like_a/b/a_fold"/>
</dbReference>
<gene>
    <name evidence="7" type="ORF">DYB36_012201</name>
</gene>
<dbReference type="Proteomes" id="UP000265427">
    <property type="component" value="Unassembled WGS sequence"/>
</dbReference>
<comment type="caution">
    <text evidence="7">The sequence shown here is derived from an EMBL/GenBank/DDBJ whole genome shotgun (WGS) entry which is preliminary data.</text>
</comment>
<dbReference type="EMBL" id="QUSZ01002185">
    <property type="protein sequence ID" value="RHY23132.1"/>
    <property type="molecule type" value="Genomic_DNA"/>
</dbReference>
<sequence>MVAAVLWTGGKDSVMAMMDAMDQGFDVQYLVTFAPENPSFKAHPLPLMQRQAAAVGKPHLIKTVVAPYTDSYEQHFRDLHNELGVTCIVTGDIDFIGSSTTNFVQERCKAVGMTSVFPLWQRSRDELLATLLHRQLYVVFSCVKTAPFEPVANWLGQPINETSVAALRLVTQDDKNIDICGENGEYHTMVLNGPCFQHAIELPAYDIATVDTLSYMQFPADWCDAP</sequence>